<evidence type="ECO:0000256" key="1">
    <source>
        <dbReference type="SAM" id="MobiDB-lite"/>
    </source>
</evidence>
<feature type="compositionally biased region" description="Polar residues" evidence="1">
    <location>
        <begin position="118"/>
        <end position="127"/>
    </location>
</feature>
<dbReference type="Proteomes" id="UP001307889">
    <property type="component" value="Chromosome 3"/>
</dbReference>
<dbReference type="EMBL" id="AP028911">
    <property type="protein sequence ID" value="BES92406.1"/>
    <property type="molecule type" value="Genomic_DNA"/>
</dbReference>
<feature type="region of interest" description="Disordered" evidence="1">
    <location>
        <begin position="108"/>
        <end position="143"/>
    </location>
</feature>
<organism evidence="2 3">
    <name type="scientific">Nesidiocoris tenuis</name>
    <dbReference type="NCBI Taxonomy" id="355587"/>
    <lineage>
        <taxon>Eukaryota</taxon>
        <taxon>Metazoa</taxon>
        <taxon>Ecdysozoa</taxon>
        <taxon>Arthropoda</taxon>
        <taxon>Hexapoda</taxon>
        <taxon>Insecta</taxon>
        <taxon>Pterygota</taxon>
        <taxon>Neoptera</taxon>
        <taxon>Paraneoptera</taxon>
        <taxon>Hemiptera</taxon>
        <taxon>Heteroptera</taxon>
        <taxon>Panheteroptera</taxon>
        <taxon>Cimicomorpha</taxon>
        <taxon>Miridae</taxon>
        <taxon>Dicyphina</taxon>
        <taxon>Nesidiocoris</taxon>
    </lineage>
</organism>
<evidence type="ECO:0000313" key="2">
    <source>
        <dbReference type="EMBL" id="BES92406.1"/>
    </source>
</evidence>
<name>A0ABN7AJH9_9HEMI</name>
<reference evidence="2 3" key="1">
    <citation type="submission" date="2023-09" db="EMBL/GenBank/DDBJ databases">
        <title>Nesidiocoris tenuis whole genome shotgun sequence.</title>
        <authorList>
            <person name="Shibata T."/>
            <person name="Shimoda M."/>
            <person name="Kobayashi T."/>
            <person name="Uehara T."/>
        </authorList>
    </citation>
    <scope>NUCLEOTIDE SEQUENCE [LARGE SCALE GENOMIC DNA]</scope>
    <source>
        <strain evidence="2 3">Japan</strain>
    </source>
</reference>
<proteinExistence type="predicted"/>
<evidence type="ECO:0000313" key="3">
    <source>
        <dbReference type="Proteomes" id="UP001307889"/>
    </source>
</evidence>
<accession>A0ABN7AJH9</accession>
<keyword evidence="3" id="KW-1185">Reference proteome</keyword>
<sequence length="201" mass="23417">MTDPVGKREGPVIVENPYVYNELGFVSHEAADSYCRFMKKYENVDSEHFVKPPTNKEIEALKVLKDLKKKKTIRKRRRTVSQEFVNDDDDEDEDLPKKHTVKQVIKVKVGKPSKENATENTGSNSEVGTRKRENSVCKRPQIRPPMTYEELLKLAERNLRESFMAEISRTQDERPMTKKEKLSYVAKIKEANNRKQSMVRT</sequence>
<protein>
    <submittedName>
        <fullName evidence="2">Uncharacterized protein</fullName>
    </submittedName>
</protein>
<gene>
    <name evidence="2" type="ORF">NTJ_05215</name>
</gene>